<dbReference type="AlphaFoldDB" id="A0A2C9LX43"/>
<protein>
    <recommendedName>
        <fullName evidence="1">AMP-dependent synthetase/ligase domain-containing protein</fullName>
    </recommendedName>
</protein>
<feature type="domain" description="AMP-dependent synthetase/ligase" evidence="1">
    <location>
        <begin position="23"/>
        <end position="108"/>
    </location>
</feature>
<reference evidence="2" key="1">
    <citation type="submission" date="2020-05" db="UniProtKB">
        <authorList>
            <consortium name="EnsemblMetazoa"/>
        </authorList>
    </citation>
    <scope>IDENTIFICATION</scope>
    <source>
        <strain evidence="2">BB02</strain>
    </source>
</reference>
<dbReference type="EnsemblMetazoa" id="BGLB035991-RA">
    <property type="protein sequence ID" value="BGLB035991-PA"/>
    <property type="gene ID" value="BGLB035991"/>
</dbReference>
<dbReference type="Gene3D" id="3.40.50.12780">
    <property type="entry name" value="N-terminal domain of ligase-like"/>
    <property type="match status" value="1"/>
</dbReference>
<dbReference type="Proteomes" id="UP000076420">
    <property type="component" value="Unassembled WGS sequence"/>
</dbReference>
<proteinExistence type="predicted"/>
<dbReference type="VEuPathDB" id="VectorBase:BGLAX_049276"/>
<dbReference type="OrthoDB" id="5953112at2759"/>
<sequence length="155" mass="17528">MLCFEMDSVREYIDSVGGSEFKFKMLIAGAQPLRKSQMENFLTLTEKLIVVYGSTEAGFLTAKCITKGDTMQSNDNGKVVPGVELRIVANDGRLCRPGETGTIEVKGKTRAGLKTLKTWHMRLTGINHLRTWNTWDMRLICVNRLFIKDARIRNL</sequence>
<dbReference type="InterPro" id="IPR042099">
    <property type="entry name" value="ANL_N_sf"/>
</dbReference>
<name>A0A2C9LX43_BIOGL</name>
<dbReference type="InterPro" id="IPR000873">
    <property type="entry name" value="AMP-dep_synth/lig_dom"/>
</dbReference>
<evidence type="ECO:0000313" key="2">
    <source>
        <dbReference type="EnsemblMetazoa" id="BGLB035991-PA"/>
    </source>
</evidence>
<organism evidence="2 3">
    <name type="scientific">Biomphalaria glabrata</name>
    <name type="common">Bloodfluke planorb</name>
    <name type="synonym">Freshwater snail</name>
    <dbReference type="NCBI Taxonomy" id="6526"/>
    <lineage>
        <taxon>Eukaryota</taxon>
        <taxon>Metazoa</taxon>
        <taxon>Spiralia</taxon>
        <taxon>Lophotrochozoa</taxon>
        <taxon>Mollusca</taxon>
        <taxon>Gastropoda</taxon>
        <taxon>Heterobranchia</taxon>
        <taxon>Euthyneura</taxon>
        <taxon>Panpulmonata</taxon>
        <taxon>Hygrophila</taxon>
        <taxon>Lymnaeoidea</taxon>
        <taxon>Planorbidae</taxon>
        <taxon>Biomphalaria</taxon>
    </lineage>
</organism>
<evidence type="ECO:0000259" key="1">
    <source>
        <dbReference type="Pfam" id="PF00501"/>
    </source>
</evidence>
<accession>A0A2C9LX43</accession>
<dbReference type="Pfam" id="PF00501">
    <property type="entry name" value="AMP-binding"/>
    <property type="match status" value="1"/>
</dbReference>
<dbReference type="KEGG" id="bgt:106058104"/>
<dbReference type="VEuPathDB" id="VectorBase:BGLB035991"/>
<evidence type="ECO:0000313" key="3">
    <source>
        <dbReference type="Proteomes" id="UP000076420"/>
    </source>
</evidence>
<dbReference type="SUPFAM" id="SSF56801">
    <property type="entry name" value="Acetyl-CoA synthetase-like"/>
    <property type="match status" value="1"/>
</dbReference>
<gene>
    <name evidence="2" type="primary">106058104</name>
</gene>